<sequence length="278" mass="31022">MSDSVSDFYHQKTDEQLQFIVQQPALYHPSLVEASQRELRRRGVAVAAPVPAPAEAAPPPRAWGKAVGLSLGMVVLVSGIYWLQQHSDAQKAEVQARNEARRRHQGPPQLTEVPTNAIPNFDGAVASAVAQQPSRVPAAEKTDAQHLRQYRELLKRFWTAETQTEHLTSQAQAGKAGPMFVDQALLVRQTWRGWNQAAVYSYKFGPVMKEHFERMANAASSQQHILDQLPAKLANRQFINDKELNARQADVQDWLAALVPRSPVTGRPYKATLLKARL</sequence>
<protein>
    <recommendedName>
        <fullName evidence="4">DUF3106 domain-containing protein</fullName>
    </recommendedName>
</protein>
<name>A0ABW2U3V6_9BACT</name>
<keyword evidence="3" id="KW-1185">Reference proteome</keyword>
<evidence type="ECO:0000313" key="3">
    <source>
        <dbReference type="Proteomes" id="UP001596513"/>
    </source>
</evidence>
<dbReference type="RefSeq" id="WP_380203243.1">
    <property type="nucleotide sequence ID" value="NZ_JBHTEK010000001.1"/>
</dbReference>
<gene>
    <name evidence="2" type="ORF">ACFQT0_12730</name>
</gene>
<evidence type="ECO:0000313" key="2">
    <source>
        <dbReference type="EMBL" id="MFC7668153.1"/>
    </source>
</evidence>
<dbReference type="EMBL" id="JBHTEK010000001">
    <property type="protein sequence ID" value="MFC7668153.1"/>
    <property type="molecule type" value="Genomic_DNA"/>
</dbReference>
<reference evidence="3" key="1">
    <citation type="journal article" date="2019" name="Int. J. Syst. Evol. Microbiol.">
        <title>The Global Catalogue of Microorganisms (GCM) 10K type strain sequencing project: providing services to taxonomists for standard genome sequencing and annotation.</title>
        <authorList>
            <consortium name="The Broad Institute Genomics Platform"/>
            <consortium name="The Broad Institute Genome Sequencing Center for Infectious Disease"/>
            <person name="Wu L."/>
            <person name="Ma J."/>
        </authorList>
    </citation>
    <scope>NUCLEOTIDE SEQUENCE [LARGE SCALE GENOMIC DNA]</scope>
    <source>
        <strain evidence="3">JCM 19635</strain>
    </source>
</reference>
<dbReference type="Proteomes" id="UP001596513">
    <property type="component" value="Unassembled WGS sequence"/>
</dbReference>
<feature type="region of interest" description="Disordered" evidence="1">
    <location>
        <begin position="93"/>
        <end position="117"/>
    </location>
</feature>
<evidence type="ECO:0008006" key="4">
    <source>
        <dbReference type="Google" id="ProtNLM"/>
    </source>
</evidence>
<accession>A0ABW2U3V6</accession>
<comment type="caution">
    <text evidence="2">The sequence shown here is derived from an EMBL/GenBank/DDBJ whole genome shotgun (WGS) entry which is preliminary data.</text>
</comment>
<organism evidence="2 3">
    <name type="scientific">Hymenobacter humi</name>
    <dbReference type="NCBI Taxonomy" id="1411620"/>
    <lineage>
        <taxon>Bacteria</taxon>
        <taxon>Pseudomonadati</taxon>
        <taxon>Bacteroidota</taxon>
        <taxon>Cytophagia</taxon>
        <taxon>Cytophagales</taxon>
        <taxon>Hymenobacteraceae</taxon>
        <taxon>Hymenobacter</taxon>
    </lineage>
</organism>
<proteinExistence type="predicted"/>
<evidence type="ECO:0000256" key="1">
    <source>
        <dbReference type="SAM" id="MobiDB-lite"/>
    </source>
</evidence>